<dbReference type="EMBL" id="BAAAPE010000002">
    <property type="protein sequence ID" value="GAA2067152.1"/>
    <property type="molecule type" value="Genomic_DNA"/>
</dbReference>
<proteinExistence type="predicted"/>
<keyword evidence="2" id="KW-1185">Reference proteome</keyword>
<accession>A0ABN2VNC4</accession>
<evidence type="ECO:0008006" key="3">
    <source>
        <dbReference type="Google" id="ProtNLM"/>
    </source>
</evidence>
<organism evidence="1 2">
    <name type="scientific">Streptomyces albiaxialis</name>
    <dbReference type="NCBI Taxonomy" id="329523"/>
    <lineage>
        <taxon>Bacteria</taxon>
        <taxon>Bacillati</taxon>
        <taxon>Actinomycetota</taxon>
        <taxon>Actinomycetes</taxon>
        <taxon>Kitasatosporales</taxon>
        <taxon>Streptomycetaceae</taxon>
        <taxon>Streptomyces</taxon>
    </lineage>
</organism>
<gene>
    <name evidence="1" type="ORF">GCM10009801_14250</name>
</gene>
<comment type="caution">
    <text evidence="1">The sequence shown here is derived from an EMBL/GenBank/DDBJ whole genome shotgun (WGS) entry which is preliminary data.</text>
</comment>
<evidence type="ECO:0000313" key="1">
    <source>
        <dbReference type="EMBL" id="GAA2067152.1"/>
    </source>
</evidence>
<protein>
    <recommendedName>
        <fullName evidence="3">Tn3 transposase DDE domain-containing protein</fullName>
    </recommendedName>
</protein>
<sequence>MCSDTRIASICPIELLYDDVERHVEAIRSRLELAVTSRKAFSYLAANNVYRTAYYGKAQARVTVRRGGCCRRSCG</sequence>
<evidence type="ECO:0000313" key="2">
    <source>
        <dbReference type="Proteomes" id="UP001500016"/>
    </source>
</evidence>
<dbReference type="Proteomes" id="UP001500016">
    <property type="component" value="Unassembled WGS sequence"/>
</dbReference>
<name>A0ABN2VNC4_9ACTN</name>
<reference evidence="1 2" key="1">
    <citation type="journal article" date="2019" name="Int. J. Syst. Evol. Microbiol.">
        <title>The Global Catalogue of Microorganisms (GCM) 10K type strain sequencing project: providing services to taxonomists for standard genome sequencing and annotation.</title>
        <authorList>
            <consortium name="The Broad Institute Genomics Platform"/>
            <consortium name="The Broad Institute Genome Sequencing Center for Infectious Disease"/>
            <person name="Wu L."/>
            <person name="Ma J."/>
        </authorList>
    </citation>
    <scope>NUCLEOTIDE SEQUENCE [LARGE SCALE GENOMIC DNA]</scope>
    <source>
        <strain evidence="1 2">JCM 15478</strain>
    </source>
</reference>